<sequence>MEDWALIRHLHRSEKLSQRAIAKRLGIARETVANALASDTPPKYQRPPVASAISDAEPRIRALLSAYPTMPATVIAERIGWTGSITWLRERVRAIRPEYAPADPADRLDHDPGKAVQCDLWFPPVKVPLGFDQVGSPPVLVMVAAFSRFITAMMLPSRTTMDLVAGMWRLLSTGLGAVPHQLWWDNESGIGRRGRLTDPVTSFVGTLSTTVVQLKPYDPESKGIVERANGYLETWFLPGRRFTSPDDFNHQLTEWLPVANHRTVRRIDGRPDELVGIDTAAMLALPPVPPRTDTITQVRLPRDYYVRIDGNDYSVDPSAIGHLVDVTTGLDTVTVSRDGRLLAEHDRLWARGLTLTDPVHVETAGRLRRRFQQARTPVDDGRHPVRDLADYDRVFGIEFETTPTESDHRNGDEGVA</sequence>
<evidence type="ECO:0000313" key="4">
    <source>
        <dbReference type="Proteomes" id="UP001501183"/>
    </source>
</evidence>
<comment type="caution">
    <text evidence="3">The sequence shown here is derived from an EMBL/GenBank/DDBJ whole genome shotgun (WGS) entry which is preliminary data.</text>
</comment>
<evidence type="ECO:0000259" key="2">
    <source>
        <dbReference type="PROSITE" id="PS50994"/>
    </source>
</evidence>
<dbReference type="Proteomes" id="UP001501183">
    <property type="component" value="Unassembled WGS sequence"/>
</dbReference>
<dbReference type="InterPro" id="IPR001584">
    <property type="entry name" value="Integrase_cat-core"/>
</dbReference>
<reference evidence="4" key="1">
    <citation type="journal article" date="2019" name="Int. J. Syst. Evol. Microbiol.">
        <title>The Global Catalogue of Microorganisms (GCM) 10K type strain sequencing project: providing services to taxonomists for standard genome sequencing and annotation.</title>
        <authorList>
            <consortium name="The Broad Institute Genomics Platform"/>
            <consortium name="The Broad Institute Genome Sequencing Center for Infectious Disease"/>
            <person name="Wu L."/>
            <person name="Ma J."/>
        </authorList>
    </citation>
    <scope>NUCLEOTIDE SEQUENCE [LARGE SCALE GENOMIC DNA]</scope>
    <source>
        <strain evidence="4">JCM 32206</strain>
    </source>
</reference>
<name>A0ABP8NTQ3_9NOCA</name>
<dbReference type="PROSITE" id="PS50994">
    <property type="entry name" value="INTEGRASE"/>
    <property type="match status" value="1"/>
</dbReference>
<dbReference type="Pfam" id="PF22483">
    <property type="entry name" value="Mu-transpos_C_2"/>
    <property type="match status" value="1"/>
</dbReference>
<dbReference type="PANTHER" id="PTHR35004:SF8">
    <property type="entry name" value="TRANSPOSASE RV3428C-RELATED"/>
    <property type="match status" value="1"/>
</dbReference>
<comment type="similarity">
    <text evidence="1">Belongs to the transposase IS21/IS408/IS1162 family.</text>
</comment>
<protein>
    <submittedName>
        <fullName evidence="3">IS21-like element ISMbo1 family transposase</fullName>
    </submittedName>
</protein>
<dbReference type="InterPro" id="IPR012337">
    <property type="entry name" value="RNaseH-like_sf"/>
</dbReference>
<dbReference type="RefSeq" id="WP_425569746.1">
    <property type="nucleotide sequence ID" value="NZ_BAABFB010000006.1"/>
</dbReference>
<dbReference type="EMBL" id="BAABFB010000006">
    <property type="protein sequence ID" value="GAA4470902.1"/>
    <property type="molecule type" value="Genomic_DNA"/>
</dbReference>
<proteinExistence type="inferred from homology"/>
<evidence type="ECO:0000313" key="3">
    <source>
        <dbReference type="EMBL" id="GAA4470902.1"/>
    </source>
</evidence>
<evidence type="ECO:0000256" key="1">
    <source>
        <dbReference type="ARBA" id="ARBA00009277"/>
    </source>
</evidence>
<dbReference type="InterPro" id="IPR054353">
    <property type="entry name" value="IstA-like_C"/>
</dbReference>
<dbReference type="NCBIfam" id="NF033546">
    <property type="entry name" value="transpos_IS21"/>
    <property type="match status" value="1"/>
</dbReference>
<gene>
    <name evidence="3" type="primary">istA_1</name>
    <name evidence="3" type="ORF">GCM10023094_00620</name>
</gene>
<accession>A0ABP8NTQ3</accession>
<dbReference type="InterPro" id="IPR036397">
    <property type="entry name" value="RNaseH_sf"/>
</dbReference>
<keyword evidence="4" id="KW-1185">Reference proteome</keyword>
<dbReference type="SUPFAM" id="SSF53098">
    <property type="entry name" value="Ribonuclease H-like"/>
    <property type="match status" value="1"/>
</dbReference>
<dbReference type="PANTHER" id="PTHR35004">
    <property type="entry name" value="TRANSPOSASE RV3428C-RELATED"/>
    <property type="match status" value="1"/>
</dbReference>
<organism evidence="3 4">
    <name type="scientific">Rhodococcus olei</name>
    <dbReference type="NCBI Taxonomy" id="2161675"/>
    <lineage>
        <taxon>Bacteria</taxon>
        <taxon>Bacillati</taxon>
        <taxon>Actinomycetota</taxon>
        <taxon>Actinomycetes</taxon>
        <taxon>Mycobacteriales</taxon>
        <taxon>Nocardiaceae</taxon>
        <taxon>Rhodococcus</taxon>
    </lineage>
</organism>
<dbReference type="Gene3D" id="3.30.420.10">
    <property type="entry name" value="Ribonuclease H-like superfamily/Ribonuclease H"/>
    <property type="match status" value="1"/>
</dbReference>
<feature type="domain" description="Integrase catalytic" evidence="2">
    <location>
        <begin position="108"/>
        <end position="279"/>
    </location>
</feature>